<dbReference type="SMART" id="SM00498">
    <property type="entry name" value="FH2"/>
    <property type="match status" value="1"/>
</dbReference>
<organism evidence="6 7">
    <name type="scientific">Striga hermonthica</name>
    <name type="common">Purple witchweed</name>
    <name type="synonym">Buchnera hermonthica</name>
    <dbReference type="NCBI Taxonomy" id="68872"/>
    <lineage>
        <taxon>Eukaryota</taxon>
        <taxon>Viridiplantae</taxon>
        <taxon>Streptophyta</taxon>
        <taxon>Embryophyta</taxon>
        <taxon>Tracheophyta</taxon>
        <taxon>Spermatophyta</taxon>
        <taxon>Magnoliopsida</taxon>
        <taxon>eudicotyledons</taxon>
        <taxon>Gunneridae</taxon>
        <taxon>Pentapetalae</taxon>
        <taxon>asterids</taxon>
        <taxon>lamiids</taxon>
        <taxon>Lamiales</taxon>
        <taxon>Orobanchaceae</taxon>
        <taxon>Buchnereae</taxon>
        <taxon>Striga</taxon>
    </lineage>
</organism>
<sequence length="707" mass="79047">MPRSRRRFHRRGPDVALLPEHASAHFLATRSTVGGRMSSATAEVVKSSMEHTVAEDGGWRLRTDTSLHHAEGNRETSSTRHQVAKEILHLRQWPVRREGLVRWRRVAGGVVLWILVVVMSVDCKLEEHEEPLLAYLIDSGEISRETAGLLQTKCMQEFLLAKRTINYFNPNAQSSTTSMHEAFSILCPQVKKVLLDCLRENILVSEQKDSDSDSDSWYNRYSGWFIFQRHFSSTRRELVQKEESAPFPTVAAVLVIAAFALAIGALLFFFCSNTSGQGINDENPLLRLSLSDHSIASTQKMPSLGALMSEEKYGNKSFNSRLSLNRSSSRSLLTDLHSPTNSKLEIPLGPTNGPLPPPPGNELPPELIQTLLKMAPTAEEELKLRLFDGDLSRLVPAERFLKVMVELPFAFKRLECLLFMCTLENEAATLKESFAILEAACTEVRKSRLFLKLLEAVLKTGNRMNDGTFRGRAQAFKLDTLLKLSDVRGIDGKTTLLHFVVQEIIRSEGVRAARAAREMRSMSSFKSEDLMDDINHPQESDDYLRSVGLQIVSSLGNELQNVKRAAILDLDGLTCTVAKMGRALVNVGNFLSSDMKEADEDDGFCEALRCFVQDAEGEVKWLVDEEKRITALMKSTADYFHGNAAGKEEGHRLFLIVRDFLVILDKVCKEVKNMTMVGKEQSPKAAPNQKKAVQVEAGRMMSNGDSQ</sequence>
<evidence type="ECO:0000313" key="6">
    <source>
        <dbReference type="EMBL" id="CAA0813921.1"/>
    </source>
</evidence>
<dbReference type="PANTHER" id="PTHR23213">
    <property type="entry name" value="FORMIN-RELATED"/>
    <property type="match status" value="1"/>
</dbReference>
<reference evidence="6" key="1">
    <citation type="submission" date="2019-12" db="EMBL/GenBank/DDBJ databases">
        <authorList>
            <person name="Scholes J."/>
        </authorList>
    </citation>
    <scope>NUCLEOTIDE SEQUENCE</scope>
</reference>
<accession>A0A9N7MR36</accession>
<evidence type="ECO:0000256" key="1">
    <source>
        <dbReference type="ARBA" id="ARBA00025793"/>
    </source>
</evidence>
<dbReference type="GO" id="GO:0045010">
    <property type="term" value="P:actin nucleation"/>
    <property type="evidence" value="ECO:0007669"/>
    <property type="project" value="InterPro"/>
</dbReference>
<dbReference type="PROSITE" id="PS51444">
    <property type="entry name" value="FH2"/>
    <property type="match status" value="1"/>
</dbReference>
<dbReference type="SUPFAM" id="SSF101447">
    <property type="entry name" value="Formin homology 2 domain (FH2 domain)"/>
    <property type="match status" value="1"/>
</dbReference>
<dbReference type="EMBL" id="CACSLK010012206">
    <property type="protein sequence ID" value="CAA0813921.1"/>
    <property type="molecule type" value="Genomic_DNA"/>
</dbReference>
<comment type="caution">
    <text evidence="6">The sequence shown here is derived from an EMBL/GenBank/DDBJ whole genome shotgun (WGS) entry which is preliminary data.</text>
</comment>
<feature type="domain" description="FH2" evidence="5">
    <location>
        <begin position="240"/>
        <end position="690"/>
    </location>
</feature>
<dbReference type="PANTHER" id="PTHR23213:SF269">
    <property type="entry name" value="FORMIN-LIKE PROTEIN 5"/>
    <property type="match status" value="1"/>
</dbReference>
<dbReference type="AlphaFoldDB" id="A0A9N7MR36"/>
<comment type="similarity">
    <text evidence="1">Belongs to the formin-like family. Class-I subfamily.</text>
</comment>
<dbReference type="OrthoDB" id="1668162at2759"/>
<feature type="region of interest" description="Disordered" evidence="3">
    <location>
        <begin position="679"/>
        <end position="707"/>
    </location>
</feature>
<dbReference type="InterPro" id="IPR027643">
    <property type="entry name" value="Formin-like_plant"/>
</dbReference>
<evidence type="ECO:0000256" key="4">
    <source>
        <dbReference type="SAM" id="Phobius"/>
    </source>
</evidence>
<keyword evidence="7" id="KW-1185">Reference proteome</keyword>
<dbReference type="InterPro" id="IPR015425">
    <property type="entry name" value="FH2_Formin"/>
</dbReference>
<gene>
    <name evidence="6" type="ORF">SHERM_14260</name>
</gene>
<dbReference type="Pfam" id="PF02181">
    <property type="entry name" value="FH2"/>
    <property type="match status" value="1"/>
</dbReference>
<dbReference type="GO" id="GO:0051015">
    <property type="term" value="F:actin filament binding"/>
    <property type="evidence" value="ECO:0007669"/>
    <property type="project" value="InterPro"/>
</dbReference>
<name>A0A9N7MR36_STRHE</name>
<protein>
    <recommendedName>
        <fullName evidence="2">Formin-like protein</fullName>
    </recommendedName>
</protein>
<keyword evidence="4" id="KW-1133">Transmembrane helix</keyword>
<proteinExistence type="inferred from homology"/>
<feature type="transmembrane region" description="Helical" evidence="4">
    <location>
        <begin position="245"/>
        <end position="270"/>
    </location>
</feature>
<feature type="region of interest" description="Disordered" evidence="3">
    <location>
        <begin position="332"/>
        <end position="359"/>
    </location>
</feature>
<evidence type="ECO:0000313" key="7">
    <source>
        <dbReference type="Proteomes" id="UP001153555"/>
    </source>
</evidence>
<dbReference type="Gene3D" id="1.20.58.2220">
    <property type="entry name" value="Formin, FH2 domain"/>
    <property type="match status" value="1"/>
</dbReference>
<keyword evidence="4" id="KW-0812">Transmembrane</keyword>
<dbReference type="InterPro" id="IPR042201">
    <property type="entry name" value="FH2_Formin_sf"/>
</dbReference>
<evidence type="ECO:0000256" key="3">
    <source>
        <dbReference type="SAM" id="MobiDB-lite"/>
    </source>
</evidence>
<keyword evidence="4" id="KW-0472">Membrane</keyword>
<dbReference type="Proteomes" id="UP001153555">
    <property type="component" value="Unassembled WGS sequence"/>
</dbReference>
<evidence type="ECO:0000259" key="5">
    <source>
        <dbReference type="PROSITE" id="PS51444"/>
    </source>
</evidence>
<evidence type="ECO:0000256" key="2">
    <source>
        <dbReference type="RuleBase" id="RU361260"/>
    </source>
</evidence>